<name>A0A5F2C4G9_9LEPT</name>
<sequence>MNINLNFKNIFEGFLGGVILLALGSGFEILKANRENLHIPESLVVLYEFYWYKIFITLLILLYVLKTIQYRKLIYKDSFQRHFSWKEGVSWLKVQDENSFKRYLFLFWFIENKRKKSDQFTYNQISNDVAPFRFAQNDYYKLLFRKQILFHEAVDNTLETFTININPDVYAYLSKIRKDTYVKYKYYESYNDYKRKNLIGDDLRYNAWDKKHYDLAVNKVNTLRSKSFSSLLYSFLSD</sequence>
<dbReference type="RefSeq" id="WP_135627460.1">
    <property type="nucleotide sequence ID" value="NZ_RQGU01000096.1"/>
</dbReference>
<dbReference type="EMBL" id="RQGU01000096">
    <property type="protein sequence ID" value="TGM20197.1"/>
    <property type="molecule type" value="Genomic_DNA"/>
</dbReference>
<evidence type="ECO:0000313" key="4">
    <source>
        <dbReference type="Proteomes" id="UP000297832"/>
    </source>
</evidence>
<protein>
    <submittedName>
        <fullName evidence="2">Uncharacterized protein</fullName>
    </submittedName>
</protein>
<organism evidence="2 4">
    <name type="scientific">Leptospira selangorensis</name>
    <dbReference type="NCBI Taxonomy" id="2484982"/>
    <lineage>
        <taxon>Bacteria</taxon>
        <taxon>Pseudomonadati</taxon>
        <taxon>Spirochaetota</taxon>
        <taxon>Spirochaetia</taxon>
        <taxon>Leptospirales</taxon>
        <taxon>Leptospiraceae</taxon>
        <taxon>Leptospira</taxon>
    </lineage>
</organism>
<dbReference type="Proteomes" id="UP000297832">
    <property type="component" value="Unassembled WGS sequence"/>
</dbReference>
<evidence type="ECO:0000313" key="5">
    <source>
        <dbReference type="Proteomes" id="UP000298057"/>
    </source>
</evidence>
<evidence type="ECO:0000313" key="3">
    <source>
        <dbReference type="EMBL" id="TGM20197.1"/>
    </source>
</evidence>
<keyword evidence="1" id="KW-1133">Transmembrane helix</keyword>
<feature type="transmembrane region" description="Helical" evidence="1">
    <location>
        <begin position="50"/>
        <end position="68"/>
    </location>
</feature>
<dbReference type="Proteomes" id="UP000298057">
    <property type="component" value="Unassembled WGS sequence"/>
</dbReference>
<dbReference type="AlphaFoldDB" id="A0A5F2C4G9"/>
<evidence type="ECO:0000256" key="1">
    <source>
        <dbReference type="SAM" id="Phobius"/>
    </source>
</evidence>
<proteinExistence type="predicted"/>
<reference evidence="4 5" key="2">
    <citation type="journal article" date="2019" name="PLoS Negl. Trop. Dis.">
        <title>Revisiting the worldwide diversity of Leptospira species in the environment.</title>
        <authorList>
            <person name="Vincent A.T."/>
            <person name="Schiettekatte O."/>
            <person name="Bourhy P."/>
            <person name="Veyrier F.J."/>
            <person name="Picardeau M."/>
        </authorList>
    </citation>
    <scope>NUCLEOTIDE SEQUENCE [LARGE SCALE GENOMIC DNA]</scope>
    <source>
        <strain evidence="2 4">201702405</strain>
        <strain evidence="5">201702406</strain>
    </source>
</reference>
<reference evidence="3" key="1">
    <citation type="submission" date="2018-10" db="EMBL/GenBank/DDBJ databases">
        <authorList>
            <person name="Vincent A.T."/>
            <person name="Schiettekatte O."/>
            <person name="Bourhy P."/>
            <person name="Veyrier F.J."/>
            <person name="Picardeau M."/>
        </authorList>
    </citation>
    <scope>NUCLEOTIDE SEQUENCE</scope>
    <source>
        <strain evidence="3">201702406</strain>
    </source>
</reference>
<dbReference type="EMBL" id="RQGV01000006">
    <property type="protein sequence ID" value="TGM14220.1"/>
    <property type="molecule type" value="Genomic_DNA"/>
</dbReference>
<feature type="transmembrane region" description="Helical" evidence="1">
    <location>
        <begin position="12"/>
        <end position="30"/>
    </location>
</feature>
<comment type="caution">
    <text evidence="2">The sequence shown here is derived from an EMBL/GenBank/DDBJ whole genome shotgun (WGS) entry which is preliminary data.</text>
</comment>
<accession>A0A5F2C4G9</accession>
<keyword evidence="1" id="KW-0472">Membrane</keyword>
<keyword evidence="5" id="KW-1185">Reference proteome</keyword>
<gene>
    <name evidence="2" type="ORF">EHQ81_08445</name>
    <name evidence="3" type="ORF">EHQ82_10825</name>
</gene>
<keyword evidence="1" id="KW-0812">Transmembrane</keyword>
<evidence type="ECO:0000313" key="2">
    <source>
        <dbReference type="EMBL" id="TGM14220.1"/>
    </source>
</evidence>